<accession>A0A9P6E338</accession>
<dbReference type="AlphaFoldDB" id="A0A9P6E338"/>
<protein>
    <submittedName>
        <fullName evidence="1">Uncharacterized protein</fullName>
    </submittedName>
</protein>
<dbReference type="Proteomes" id="UP000807306">
    <property type="component" value="Unassembled WGS sequence"/>
</dbReference>
<dbReference type="EMBL" id="MU158013">
    <property type="protein sequence ID" value="KAF9521616.1"/>
    <property type="molecule type" value="Genomic_DNA"/>
</dbReference>
<name>A0A9P6E338_9AGAR</name>
<evidence type="ECO:0000313" key="1">
    <source>
        <dbReference type="EMBL" id="KAF9521616.1"/>
    </source>
</evidence>
<sequence>MESAGPNIEVRAQDLHHKCSSGFLAINVGISYGNGHTVPSVPRLGRYEALARLLMGNEHIQRLAAYQNAVYALWHPEAYIYYKENLDKLHAHHPEFSPSFRRSIMPTVAFNIGKNAGTTIRRAATSSFGS</sequence>
<keyword evidence="2" id="KW-1185">Reference proteome</keyword>
<proteinExistence type="predicted"/>
<gene>
    <name evidence="1" type="ORF">CPB83DRAFT_900486</name>
</gene>
<dbReference type="OrthoDB" id="3253621at2759"/>
<organism evidence="1 2">
    <name type="scientific">Crepidotus variabilis</name>
    <dbReference type="NCBI Taxonomy" id="179855"/>
    <lineage>
        <taxon>Eukaryota</taxon>
        <taxon>Fungi</taxon>
        <taxon>Dikarya</taxon>
        <taxon>Basidiomycota</taxon>
        <taxon>Agaricomycotina</taxon>
        <taxon>Agaricomycetes</taxon>
        <taxon>Agaricomycetidae</taxon>
        <taxon>Agaricales</taxon>
        <taxon>Agaricineae</taxon>
        <taxon>Crepidotaceae</taxon>
        <taxon>Crepidotus</taxon>
    </lineage>
</organism>
<comment type="caution">
    <text evidence="1">The sequence shown here is derived from an EMBL/GenBank/DDBJ whole genome shotgun (WGS) entry which is preliminary data.</text>
</comment>
<evidence type="ECO:0000313" key="2">
    <source>
        <dbReference type="Proteomes" id="UP000807306"/>
    </source>
</evidence>
<reference evidence="1" key="1">
    <citation type="submission" date="2020-11" db="EMBL/GenBank/DDBJ databases">
        <authorList>
            <consortium name="DOE Joint Genome Institute"/>
            <person name="Ahrendt S."/>
            <person name="Riley R."/>
            <person name="Andreopoulos W."/>
            <person name="Labutti K."/>
            <person name="Pangilinan J."/>
            <person name="Ruiz-Duenas F.J."/>
            <person name="Barrasa J.M."/>
            <person name="Sanchez-Garcia M."/>
            <person name="Camarero S."/>
            <person name="Miyauchi S."/>
            <person name="Serrano A."/>
            <person name="Linde D."/>
            <person name="Babiker R."/>
            <person name="Drula E."/>
            <person name="Ayuso-Fernandez I."/>
            <person name="Pacheco R."/>
            <person name="Padilla G."/>
            <person name="Ferreira P."/>
            <person name="Barriuso J."/>
            <person name="Kellner H."/>
            <person name="Castanera R."/>
            <person name="Alfaro M."/>
            <person name="Ramirez L."/>
            <person name="Pisabarro A.G."/>
            <person name="Kuo A."/>
            <person name="Tritt A."/>
            <person name="Lipzen A."/>
            <person name="He G."/>
            <person name="Yan M."/>
            <person name="Ng V."/>
            <person name="Cullen D."/>
            <person name="Martin F."/>
            <person name="Rosso M.-N."/>
            <person name="Henrissat B."/>
            <person name="Hibbett D."/>
            <person name="Martinez A.T."/>
            <person name="Grigoriev I.V."/>
        </authorList>
    </citation>
    <scope>NUCLEOTIDE SEQUENCE</scope>
    <source>
        <strain evidence="1">CBS 506.95</strain>
    </source>
</reference>